<dbReference type="Gene3D" id="3.30.420.10">
    <property type="entry name" value="Ribonuclease H-like superfamily/Ribonuclease H"/>
    <property type="match status" value="1"/>
</dbReference>
<dbReference type="GO" id="GO:0003676">
    <property type="term" value="F:nucleic acid binding"/>
    <property type="evidence" value="ECO:0007669"/>
    <property type="project" value="InterPro"/>
</dbReference>
<name>A0A392QQS0_9FABA</name>
<dbReference type="EMBL" id="LXQA010151956">
    <property type="protein sequence ID" value="MCI26222.1"/>
    <property type="molecule type" value="Genomic_DNA"/>
</dbReference>
<evidence type="ECO:0000313" key="2">
    <source>
        <dbReference type="EMBL" id="MCI26222.1"/>
    </source>
</evidence>
<dbReference type="Pfam" id="PF13456">
    <property type="entry name" value="RVT_3"/>
    <property type="match status" value="1"/>
</dbReference>
<evidence type="ECO:0000259" key="1">
    <source>
        <dbReference type="Pfam" id="PF13456"/>
    </source>
</evidence>
<dbReference type="AlphaFoldDB" id="A0A392QQS0"/>
<feature type="domain" description="RNase H type-1" evidence="1">
    <location>
        <begin position="2"/>
        <end position="41"/>
    </location>
</feature>
<accession>A0A392QQS0</accession>
<proteinExistence type="predicted"/>
<sequence>TAAECEATAMKHALALALSNDFERVIFKSDFQQVVNALHKDYEANQ</sequence>
<evidence type="ECO:0000313" key="3">
    <source>
        <dbReference type="Proteomes" id="UP000265520"/>
    </source>
</evidence>
<dbReference type="InterPro" id="IPR036397">
    <property type="entry name" value="RNaseH_sf"/>
</dbReference>
<reference evidence="2 3" key="1">
    <citation type="journal article" date="2018" name="Front. Plant Sci.">
        <title>Red Clover (Trifolium pratense) and Zigzag Clover (T. medium) - A Picture of Genomic Similarities and Differences.</title>
        <authorList>
            <person name="Dluhosova J."/>
            <person name="Istvanek J."/>
            <person name="Nedelnik J."/>
            <person name="Repkova J."/>
        </authorList>
    </citation>
    <scope>NUCLEOTIDE SEQUENCE [LARGE SCALE GENOMIC DNA]</scope>
    <source>
        <strain evidence="3">cv. 10/8</strain>
        <tissue evidence="2">Leaf</tissue>
    </source>
</reference>
<keyword evidence="3" id="KW-1185">Reference proteome</keyword>
<dbReference type="GO" id="GO:0004523">
    <property type="term" value="F:RNA-DNA hybrid ribonuclease activity"/>
    <property type="evidence" value="ECO:0007669"/>
    <property type="project" value="InterPro"/>
</dbReference>
<feature type="non-terminal residue" evidence="2">
    <location>
        <position position="1"/>
    </location>
</feature>
<organism evidence="2 3">
    <name type="scientific">Trifolium medium</name>
    <dbReference type="NCBI Taxonomy" id="97028"/>
    <lineage>
        <taxon>Eukaryota</taxon>
        <taxon>Viridiplantae</taxon>
        <taxon>Streptophyta</taxon>
        <taxon>Embryophyta</taxon>
        <taxon>Tracheophyta</taxon>
        <taxon>Spermatophyta</taxon>
        <taxon>Magnoliopsida</taxon>
        <taxon>eudicotyledons</taxon>
        <taxon>Gunneridae</taxon>
        <taxon>Pentapetalae</taxon>
        <taxon>rosids</taxon>
        <taxon>fabids</taxon>
        <taxon>Fabales</taxon>
        <taxon>Fabaceae</taxon>
        <taxon>Papilionoideae</taxon>
        <taxon>50 kb inversion clade</taxon>
        <taxon>NPAAA clade</taxon>
        <taxon>Hologalegina</taxon>
        <taxon>IRL clade</taxon>
        <taxon>Trifolieae</taxon>
        <taxon>Trifolium</taxon>
    </lineage>
</organism>
<dbReference type="Proteomes" id="UP000265520">
    <property type="component" value="Unassembled WGS sequence"/>
</dbReference>
<comment type="caution">
    <text evidence="2">The sequence shown here is derived from an EMBL/GenBank/DDBJ whole genome shotgun (WGS) entry which is preliminary data.</text>
</comment>
<dbReference type="InterPro" id="IPR002156">
    <property type="entry name" value="RNaseH_domain"/>
</dbReference>
<protein>
    <recommendedName>
        <fullName evidence="1">RNase H type-1 domain-containing protein</fullName>
    </recommendedName>
</protein>